<dbReference type="GO" id="GO:0005634">
    <property type="term" value="C:nucleus"/>
    <property type="evidence" value="ECO:0007669"/>
    <property type="project" value="TreeGrafter"/>
</dbReference>
<organism evidence="1 2">
    <name type="scientific">Nyssa sinensis</name>
    <dbReference type="NCBI Taxonomy" id="561372"/>
    <lineage>
        <taxon>Eukaryota</taxon>
        <taxon>Viridiplantae</taxon>
        <taxon>Streptophyta</taxon>
        <taxon>Embryophyta</taxon>
        <taxon>Tracheophyta</taxon>
        <taxon>Spermatophyta</taxon>
        <taxon>Magnoliopsida</taxon>
        <taxon>eudicotyledons</taxon>
        <taxon>Gunneridae</taxon>
        <taxon>Pentapetalae</taxon>
        <taxon>asterids</taxon>
        <taxon>Cornales</taxon>
        <taxon>Nyssaceae</taxon>
        <taxon>Nyssa</taxon>
    </lineage>
</organism>
<keyword evidence="2" id="KW-1185">Reference proteome</keyword>
<dbReference type="GO" id="GO:0000796">
    <property type="term" value="C:condensin complex"/>
    <property type="evidence" value="ECO:0007669"/>
    <property type="project" value="TreeGrafter"/>
</dbReference>
<dbReference type="GO" id="GO:0000070">
    <property type="term" value="P:mitotic sister chromatid segregation"/>
    <property type="evidence" value="ECO:0007669"/>
    <property type="project" value="TreeGrafter"/>
</dbReference>
<name>A0A5J5AMP6_9ASTE</name>
<dbReference type="AlphaFoldDB" id="A0A5J5AMP6"/>
<gene>
    <name evidence="1" type="ORF">F0562_006283</name>
</gene>
<dbReference type="Proteomes" id="UP000325577">
    <property type="component" value="Linkage Group LG2"/>
</dbReference>
<accession>A0A5J5AMP6</accession>
<dbReference type="PANTHER" id="PTHR16199:SF4">
    <property type="entry name" value="CONDENSIN-2 COMPLEX SUBUNIT G2"/>
    <property type="match status" value="1"/>
</dbReference>
<evidence type="ECO:0000313" key="2">
    <source>
        <dbReference type="Proteomes" id="UP000325577"/>
    </source>
</evidence>
<dbReference type="OrthoDB" id="1743632at2759"/>
<reference evidence="1 2" key="1">
    <citation type="submission" date="2019-09" db="EMBL/GenBank/DDBJ databases">
        <title>A chromosome-level genome assembly of the Chinese tupelo Nyssa sinensis.</title>
        <authorList>
            <person name="Yang X."/>
            <person name="Kang M."/>
            <person name="Yang Y."/>
            <person name="Xiong H."/>
            <person name="Wang M."/>
            <person name="Zhang Z."/>
            <person name="Wang Z."/>
            <person name="Wu H."/>
            <person name="Ma T."/>
            <person name="Liu J."/>
            <person name="Xi Z."/>
        </authorList>
    </citation>
    <scope>NUCLEOTIDE SEQUENCE [LARGE SCALE GENOMIC DNA]</scope>
    <source>
        <strain evidence="1">J267</strain>
        <tissue evidence="1">Leaf</tissue>
    </source>
</reference>
<protein>
    <submittedName>
        <fullName evidence="1">Uncharacterized protein</fullName>
    </submittedName>
</protein>
<sequence length="281" mass="32080">MQESVFAKQKRISNTVKMLTAVLKFVVDATMFKEEDLKDIFLCLKSSFTYAAKLLNLVLTSSTEALPPPLEAYDLANDMLDLVISTELYLGSSYAAHLVAAVKPWLPDLILALGSKNIMKPTLEERMWPSVLAKIELRELTEVGLDEEGDRVSEPAEFSAFKKLVEMMVLLLRGNINVLDAIGVIFLTYSVVELERKEFELVLGLLHFVCVKLVRREHVEWGELKLMLATLQDIYPQIEREAEELCSNEHAWQKLESARAMLEPVWMYYIYETGRDPTTEE</sequence>
<dbReference type="EMBL" id="CM018043">
    <property type="protein sequence ID" value="KAA8531574.1"/>
    <property type="molecule type" value="Genomic_DNA"/>
</dbReference>
<proteinExistence type="predicted"/>
<evidence type="ECO:0000313" key="1">
    <source>
        <dbReference type="EMBL" id="KAA8531574.1"/>
    </source>
</evidence>
<dbReference type="PANTHER" id="PTHR16199">
    <property type="entry name" value="CONDENSIN-2 COMPLEX SUBUNIT G2"/>
    <property type="match status" value="1"/>
</dbReference>